<dbReference type="InterPro" id="IPR036259">
    <property type="entry name" value="MFS_trans_sf"/>
</dbReference>
<feature type="transmembrane region" description="Helical" evidence="9">
    <location>
        <begin position="109"/>
        <end position="136"/>
    </location>
</feature>
<keyword evidence="3" id="KW-0813">Transport</keyword>
<evidence type="ECO:0000256" key="5">
    <source>
        <dbReference type="ARBA" id="ARBA00022692"/>
    </source>
</evidence>
<name>A0ABT8D894_9RHOB</name>
<evidence type="ECO:0000256" key="1">
    <source>
        <dbReference type="ARBA" id="ARBA00004651"/>
    </source>
</evidence>
<feature type="transmembrane region" description="Helical" evidence="9">
    <location>
        <begin position="51"/>
        <end position="71"/>
    </location>
</feature>
<feature type="transmembrane region" description="Helical" evidence="9">
    <location>
        <begin position="405"/>
        <end position="422"/>
    </location>
</feature>
<feature type="transmembrane region" description="Helical" evidence="9">
    <location>
        <begin position="184"/>
        <end position="201"/>
    </location>
</feature>
<feature type="transmembrane region" description="Helical" evidence="9">
    <location>
        <begin position="83"/>
        <end position="103"/>
    </location>
</feature>
<comment type="subcellular location">
    <subcellularLocation>
        <location evidence="1">Cell membrane</location>
        <topology evidence="1">Multi-pass membrane protein</topology>
    </subcellularLocation>
</comment>
<keyword evidence="7 9" id="KW-1133">Transmembrane helix</keyword>
<gene>
    <name evidence="11" type="ORF">QWZ10_16825</name>
</gene>
<dbReference type="RefSeq" id="WP_377786553.1">
    <property type="nucleotide sequence ID" value="NZ_JBHUOC010000001.1"/>
</dbReference>
<dbReference type="Pfam" id="PF07690">
    <property type="entry name" value="MFS_1"/>
    <property type="match status" value="1"/>
</dbReference>
<feature type="transmembrane region" description="Helical" evidence="9">
    <location>
        <begin position="271"/>
        <end position="294"/>
    </location>
</feature>
<evidence type="ECO:0000256" key="9">
    <source>
        <dbReference type="SAM" id="Phobius"/>
    </source>
</evidence>
<keyword evidence="8 9" id="KW-0472">Membrane</keyword>
<proteinExistence type="inferred from homology"/>
<evidence type="ECO:0000256" key="8">
    <source>
        <dbReference type="ARBA" id="ARBA00023136"/>
    </source>
</evidence>
<organism evidence="11 12">
    <name type="scientific">Paracoccus cavernae</name>
    <dbReference type="NCBI Taxonomy" id="1571207"/>
    <lineage>
        <taxon>Bacteria</taxon>
        <taxon>Pseudomonadati</taxon>
        <taxon>Pseudomonadota</taxon>
        <taxon>Alphaproteobacteria</taxon>
        <taxon>Rhodobacterales</taxon>
        <taxon>Paracoccaceae</taxon>
        <taxon>Paracoccus</taxon>
    </lineage>
</organism>
<reference evidence="12" key="1">
    <citation type="journal article" date="2019" name="Int. J. Syst. Evol. Microbiol.">
        <title>The Global Catalogue of Microorganisms (GCM) 10K type strain sequencing project: providing services to taxonomists for standard genome sequencing and annotation.</title>
        <authorList>
            <consortium name="The Broad Institute Genomics Platform"/>
            <consortium name="The Broad Institute Genome Sequencing Center for Infectious Disease"/>
            <person name="Wu L."/>
            <person name="Ma J."/>
        </authorList>
    </citation>
    <scope>NUCLEOTIDE SEQUENCE [LARGE SCALE GENOMIC DNA]</scope>
    <source>
        <strain evidence="12">CECT 8482</strain>
    </source>
</reference>
<comment type="similarity">
    <text evidence="2">Belongs to the major facilitator superfamily. Metabolite:H+ Symporter (MHS) family (TC 2.A.1.6) family.</text>
</comment>
<dbReference type="Gene3D" id="1.20.1250.20">
    <property type="entry name" value="MFS general substrate transporter like domains"/>
    <property type="match status" value="2"/>
</dbReference>
<dbReference type="SUPFAM" id="SSF103473">
    <property type="entry name" value="MFS general substrate transporter"/>
    <property type="match status" value="1"/>
</dbReference>
<evidence type="ECO:0000256" key="3">
    <source>
        <dbReference type="ARBA" id="ARBA00022448"/>
    </source>
</evidence>
<feature type="transmembrane region" description="Helical" evidence="9">
    <location>
        <begin position="236"/>
        <end position="259"/>
    </location>
</feature>
<evidence type="ECO:0000313" key="11">
    <source>
        <dbReference type="EMBL" id="MDN3712998.1"/>
    </source>
</evidence>
<dbReference type="EMBL" id="JAUFRC010000001">
    <property type="protein sequence ID" value="MDN3712998.1"/>
    <property type="molecule type" value="Genomic_DNA"/>
</dbReference>
<evidence type="ECO:0000256" key="7">
    <source>
        <dbReference type="ARBA" id="ARBA00022989"/>
    </source>
</evidence>
<keyword evidence="12" id="KW-1185">Reference proteome</keyword>
<accession>A0ABT8D894</accession>
<feature type="transmembrane region" description="Helical" evidence="9">
    <location>
        <begin position="12"/>
        <end position="39"/>
    </location>
</feature>
<protein>
    <submittedName>
        <fullName evidence="11">MFS transporter</fullName>
    </submittedName>
</protein>
<feature type="transmembrane region" description="Helical" evidence="9">
    <location>
        <begin position="148"/>
        <end position="172"/>
    </location>
</feature>
<keyword evidence="4" id="KW-1003">Cell membrane</keyword>
<evidence type="ECO:0000259" key="10">
    <source>
        <dbReference type="PROSITE" id="PS50850"/>
    </source>
</evidence>
<dbReference type="InterPro" id="IPR005829">
    <property type="entry name" value="Sugar_transporter_CS"/>
</dbReference>
<dbReference type="InterPro" id="IPR011701">
    <property type="entry name" value="MFS"/>
</dbReference>
<feature type="transmembrane region" description="Helical" evidence="9">
    <location>
        <begin position="301"/>
        <end position="322"/>
    </location>
</feature>
<dbReference type="Proteomes" id="UP001243846">
    <property type="component" value="Unassembled WGS sequence"/>
</dbReference>
<dbReference type="InterPro" id="IPR051084">
    <property type="entry name" value="H+-coupled_symporters"/>
</dbReference>
<comment type="caution">
    <text evidence="11">The sequence shown here is derived from an EMBL/GenBank/DDBJ whole genome shotgun (WGS) entry which is preliminary data.</text>
</comment>
<sequence>MSKDELLRRAAFASFIGTFVEWFDYAVYGFLAAVIAVVFFPATDARSGLMAAYAVFALSFIIRPIGGVIWGHFGDKFGRKATLSLSIFIMSAATFVIAFLPSYETAGMLAPILLLLTRMVQGFAASGEFAGAASFLAEYAPDNRRGFFTSLVPAGEAAGLLAASLFVALLYALLSDAQLQSWGWRLPFLMAFPLGFVGVFIRRRLEETPHFQALEQENHVPTTPVKELFKNNFPQLMMAFGGTLLNAVGFYLILIYMPTYLAGELGVGKEAAFLCSTVTLVAYLGSIFIMGALSDKLGRKVILLLCSVLFVVLTVPLFMVLSSITYTGMASTSYLMILMVLALFGVMMAMNGGTLATFLCELFPTRVRFSGFALSYNSANAFFGGTAPLIATWVGGIIGSALAPAYFLTGAAIITFLSIMMARAGGAGSKLEE</sequence>
<keyword evidence="5 9" id="KW-0812">Transmembrane</keyword>
<dbReference type="PROSITE" id="PS00216">
    <property type="entry name" value="SUGAR_TRANSPORT_1"/>
    <property type="match status" value="1"/>
</dbReference>
<dbReference type="PANTHER" id="PTHR43528">
    <property type="entry name" value="ALPHA-KETOGLUTARATE PERMEASE"/>
    <property type="match status" value="1"/>
</dbReference>
<feature type="domain" description="Major facilitator superfamily (MFS) profile" evidence="10">
    <location>
        <begin position="10"/>
        <end position="427"/>
    </location>
</feature>
<dbReference type="PANTHER" id="PTHR43528:SF1">
    <property type="entry name" value="ALPHA-KETOGLUTARATE PERMEASE"/>
    <property type="match status" value="1"/>
</dbReference>
<evidence type="ECO:0000256" key="6">
    <source>
        <dbReference type="ARBA" id="ARBA00022847"/>
    </source>
</evidence>
<evidence type="ECO:0000256" key="2">
    <source>
        <dbReference type="ARBA" id="ARBA00008240"/>
    </source>
</evidence>
<feature type="transmembrane region" description="Helical" evidence="9">
    <location>
        <begin position="381"/>
        <end position="399"/>
    </location>
</feature>
<evidence type="ECO:0000313" key="12">
    <source>
        <dbReference type="Proteomes" id="UP001243846"/>
    </source>
</evidence>
<dbReference type="PROSITE" id="PS50850">
    <property type="entry name" value="MFS"/>
    <property type="match status" value="1"/>
</dbReference>
<dbReference type="InterPro" id="IPR020846">
    <property type="entry name" value="MFS_dom"/>
</dbReference>
<evidence type="ECO:0000256" key="4">
    <source>
        <dbReference type="ARBA" id="ARBA00022475"/>
    </source>
</evidence>
<keyword evidence="6" id="KW-0769">Symport</keyword>
<feature type="transmembrane region" description="Helical" evidence="9">
    <location>
        <begin position="334"/>
        <end position="360"/>
    </location>
</feature>